<proteinExistence type="predicted"/>
<organism evidence="5 6">
    <name type="scientific">Tritrichomonas musculus</name>
    <dbReference type="NCBI Taxonomy" id="1915356"/>
    <lineage>
        <taxon>Eukaryota</taxon>
        <taxon>Metamonada</taxon>
        <taxon>Parabasalia</taxon>
        <taxon>Tritrichomonadida</taxon>
        <taxon>Tritrichomonadidae</taxon>
        <taxon>Tritrichomonas</taxon>
    </lineage>
</organism>
<name>A0ABR2GVU9_9EUKA</name>
<dbReference type="Proteomes" id="UP001470230">
    <property type="component" value="Unassembled WGS sequence"/>
</dbReference>
<dbReference type="InterPro" id="IPR033133">
    <property type="entry name" value="PUM-HD"/>
</dbReference>
<dbReference type="PANTHER" id="PTHR12537:SF12">
    <property type="entry name" value="MATERNAL PROTEIN PUMILIO"/>
    <property type="match status" value="1"/>
</dbReference>
<accession>A0ABR2GVU9</accession>
<dbReference type="SUPFAM" id="SSF48371">
    <property type="entry name" value="ARM repeat"/>
    <property type="match status" value="1"/>
</dbReference>
<reference evidence="5 6" key="1">
    <citation type="submission" date="2024-04" db="EMBL/GenBank/DDBJ databases">
        <title>Tritrichomonas musculus Genome.</title>
        <authorList>
            <person name="Alves-Ferreira E."/>
            <person name="Grigg M."/>
            <person name="Lorenzi H."/>
            <person name="Galac M."/>
        </authorList>
    </citation>
    <scope>NUCLEOTIDE SEQUENCE [LARGE SCALE GENOMIC DNA]</scope>
    <source>
        <strain evidence="5 6">EAF2021</strain>
    </source>
</reference>
<dbReference type="PROSITE" id="PS50302">
    <property type="entry name" value="PUM"/>
    <property type="match status" value="6"/>
</dbReference>
<feature type="region of interest" description="Disordered" evidence="3">
    <location>
        <begin position="28"/>
        <end position="49"/>
    </location>
</feature>
<gene>
    <name evidence="5" type="ORF">M9Y10_036324</name>
</gene>
<dbReference type="CDD" id="cd07920">
    <property type="entry name" value="Pumilio"/>
    <property type="match status" value="1"/>
</dbReference>
<keyword evidence="6" id="KW-1185">Reference proteome</keyword>
<feature type="compositionally biased region" description="Polar residues" evidence="3">
    <location>
        <begin position="34"/>
        <end position="49"/>
    </location>
</feature>
<comment type="caution">
    <text evidence="5">The sequence shown here is derived from an EMBL/GenBank/DDBJ whole genome shotgun (WGS) entry which is preliminary data.</text>
</comment>
<evidence type="ECO:0000256" key="2">
    <source>
        <dbReference type="PROSITE-ProRule" id="PRU00317"/>
    </source>
</evidence>
<dbReference type="PROSITE" id="PS50303">
    <property type="entry name" value="PUM_HD"/>
    <property type="match status" value="1"/>
</dbReference>
<dbReference type="PANTHER" id="PTHR12537">
    <property type="entry name" value="RNA BINDING PROTEIN PUMILIO-RELATED"/>
    <property type="match status" value="1"/>
</dbReference>
<dbReference type="Pfam" id="PF00806">
    <property type="entry name" value="PUF"/>
    <property type="match status" value="8"/>
</dbReference>
<protein>
    <recommendedName>
        <fullName evidence="4">PUM-HD domain-containing protein</fullName>
    </recommendedName>
</protein>
<dbReference type="SMART" id="SM00025">
    <property type="entry name" value="Pumilio"/>
    <property type="match status" value="8"/>
</dbReference>
<feature type="domain" description="PUM-HD" evidence="4">
    <location>
        <begin position="87"/>
        <end position="432"/>
    </location>
</feature>
<evidence type="ECO:0000313" key="5">
    <source>
        <dbReference type="EMBL" id="KAK8837786.1"/>
    </source>
</evidence>
<dbReference type="EMBL" id="JAPFFF010000058">
    <property type="protein sequence ID" value="KAK8837786.1"/>
    <property type="molecule type" value="Genomic_DNA"/>
</dbReference>
<keyword evidence="1" id="KW-0677">Repeat</keyword>
<feature type="repeat" description="Pumilio" evidence="2">
    <location>
        <begin position="148"/>
        <end position="183"/>
    </location>
</feature>
<feature type="repeat" description="Pumilio" evidence="2">
    <location>
        <begin position="254"/>
        <end position="290"/>
    </location>
</feature>
<dbReference type="Gene3D" id="1.25.10.10">
    <property type="entry name" value="Leucine-rich Repeat Variant"/>
    <property type="match status" value="1"/>
</dbReference>
<feature type="repeat" description="Pumilio" evidence="2">
    <location>
        <begin position="370"/>
        <end position="406"/>
    </location>
</feature>
<feature type="repeat" description="Pumilio" evidence="2">
    <location>
        <begin position="327"/>
        <end position="362"/>
    </location>
</feature>
<evidence type="ECO:0000256" key="3">
    <source>
        <dbReference type="SAM" id="MobiDB-lite"/>
    </source>
</evidence>
<feature type="repeat" description="Pumilio" evidence="2">
    <location>
        <begin position="184"/>
        <end position="219"/>
    </location>
</feature>
<sequence>MKTNSQICQKLVSFFFSNLITTNLSAHRSVPLPRSNSSPHSNLRPQTYSYPHSYQRPCYSSLSDNETNHDLHLISSDLWEAITGEQLTPERICQLQEVSLVPGSSNVVQTPPQSLHYVMMSRDRTECRALQQQLQDGTPEERMIIFNSLFPKLNELIYDFSANYVIQKLCEVITPEQQSLVLDFFLQDINHVVEHPNGCRVLQKFIESTSVENIDTIYMALEPNLIPLCKSLNGNHIVQRFIESLPNHVDRIITLLKPHVVDLVVDNCGCRVVQKLFDLMPIDRLQPLVDEVLKDAANLAVNQYGNYVVQNILEAGKEYHIGELIKAFSGHFSKFSIHKFASNVIEKCIRGATPAQRQTIFDEVIGKEGHYEYVRIKKMAGDQFGNYVIQRIIEFGSESQQNAIYDAVYEYYDSLININYAKHVISRLESLGYRFY</sequence>
<feature type="repeat" description="Pumilio" evidence="2">
    <location>
        <begin position="291"/>
        <end position="326"/>
    </location>
</feature>
<evidence type="ECO:0000256" key="1">
    <source>
        <dbReference type="ARBA" id="ARBA00022737"/>
    </source>
</evidence>
<dbReference type="InterPro" id="IPR016024">
    <property type="entry name" value="ARM-type_fold"/>
</dbReference>
<dbReference type="InterPro" id="IPR033712">
    <property type="entry name" value="Pumilio_RNA-bd"/>
</dbReference>
<dbReference type="InterPro" id="IPR001313">
    <property type="entry name" value="Pumilio_RNA-bd_rpt"/>
</dbReference>
<dbReference type="InterPro" id="IPR011989">
    <property type="entry name" value="ARM-like"/>
</dbReference>
<evidence type="ECO:0000259" key="4">
    <source>
        <dbReference type="PROSITE" id="PS50303"/>
    </source>
</evidence>
<evidence type="ECO:0000313" key="6">
    <source>
        <dbReference type="Proteomes" id="UP001470230"/>
    </source>
</evidence>